<dbReference type="Proteomes" id="UP000273405">
    <property type="component" value="Unassembled WGS sequence"/>
</dbReference>
<dbReference type="AlphaFoldDB" id="A0A3A8N8Y2"/>
<dbReference type="InterPro" id="IPR041685">
    <property type="entry name" value="AAA_GajA/Old/RecF-like"/>
</dbReference>
<comment type="caution">
    <text evidence="2">The sequence shown here is derived from an EMBL/GenBank/DDBJ whole genome shotgun (WGS) entry which is preliminary data.</text>
</comment>
<evidence type="ECO:0000313" key="3">
    <source>
        <dbReference type="Proteomes" id="UP000273405"/>
    </source>
</evidence>
<sequence>MTPSLHSSTVIESIQIKNLRGIREGRLNELTPLTVLVGPNSSGKSTILDALLIATSLSLGDAVGRAVRRRTERDADARWLLWRQGDDGPVDLTITNSQKSSRTCRLTWQTEVPESLAEKLAGQRKERPYSSVEATCQGATQGIVAWTAFAADNTYEFAQVPERLPDELRLAPSVRFIDMRGGGMKTPLPTLFTGAVTHGRREEVRELLEAIIPGLRNIEILVNPQGEPVLHLIYPDQSVPVALAGDGIRSMLRLGLELASQGRGLALIEEPEVHQHPRAIQQSAKALIASMRRGMQIVLSTHSLELIDSLLLEATEEDLQFLSTYRLKLNDGVLVSSRFSGDKMAFARGQIEDDLR</sequence>
<proteinExistence type="predicted"/>
<feature type="domain" description="Endonuclease GajA/Old nuclease/RecF-like AAA" evidence="1">
    <location>
        <begin position="11"/>
        <end position="53"/>
    </location>
</feature>
<dbReference type="InterPro" id="IPR027417">
    <property type="entry name" value="P-loop_NTPase"/>
</dbReference>
<organism evidence="2 3">
    <name type="scientific">Corallococcus sicarius</name>
    <dbReference type="NCBI Taxonomy" id="2316726"/>
    <lineage>
        <taxon>Bacteria</taxon>
        <taxon>Pseudomonadati</taxon>
        <taxon>Myxococcota</taxon>
        <taxon>Myxococcia</taxon>
        <taxon>Myxococcales</taxon>
        <taxon>Cystobacterineae</taxon>
        <taxon>Myxococcaceae</taxon>
        <taxon>Corallococcus</taxon>
    </lineage>
</organism>
<accession>A0A3A8N8Y2</accession>
<feature type="domain" description="Endonuclease GajA/Old nuclease/RecF-like AAA" evidence="1">
    <location>
        <begin position="209"/>
        <end position="307"/>
    </location>
</feature>
<evidence type="ECO:0000313" key="2">
    <source>
        <dbReference type="EMBL" id="RKH39920.1"/>
    </source>
</evidence>
<dbReference type="Pfam" id="PF13175">
    <property type="entry name" value="AAA_15"/>
    <property type="match status" value="2"/>
</dbReference>
<keyword evidence="3" id="KW-1185">Reference proteome</keyword>
<dbReference type="PANTHER" id="PTHR43581:SF2">
    <property type="entry name" value="EXCINUCLEASE ATPASE SUBUNIT"/>
    <property type="match status" value="1"/>
</dbReference>
<reference evidence="3" key="1">
    <citation type="submission" date="2018-09" db="EMBL/GenBank/DDBJ databases">
        <authorList>
            <person name="Livingstone P.G."/>
            <person name="Whitworth D.E."/>
        </authorList>
    </citation>
    <scope>NUCLEOTIDE SEQUENCE [LARGE SCALE GENOMIC DNA]</scope>
    <source>
        <strain evidence="3">CA040B</strain>
    </source>
</reference>
<dbReference type="InterPro" id="IPR051396">
    <property type="entry name" value="Bact_Antivir_Def_Nuclease"/>
</dbReference>
<dbReference type="EMBL" id="RAWG01000147">
    <property type="protein sequence ID" value="RKH39920.1"/>
    <property type="molecule type" value="Genomic_DNA"/>
</dbReference>
<gene>
    <name evidence="2" type="ORF">D7X12_22320</name>
</gene>
<dbReference type="Gene3D" id="3.40.50.300">
    <property type="entry name" value="P-loop containing nucleotide triphosphate hydrolases"/>
    <property type="match status" value="2"/>
</dbReference>
<protein>
    <recommendedName>
        <fullName evidence="1">Endonuclease GajA/Old nuclease/RecF-like AAA domain-containing protein</fullName>
    </recommendedName>
</protein>
<dbReference type="SUPFAM" id="SSF52540">
    <property type="entry name" value="P-loop containing nucleoside triphosphate hydrolases"/>
    <property type="match status" value="1"/>
</dbReference>
<evidence type="ECO:0000259" key="1">
    <source>
        <dbReference type="Pfam" id="PF13175"/>
    </source>
</evidence>
<dbReference type="PANTHER" id="PTHR43581">
    <property type="entry name" value="ATP/GTP PHOSPHATASE"/>
    <property type="match status" value="1"/>
</dbReference>
<name>A0A3A8N8Y2_9BACT</name>